<dbReference type="Proteomes" id="UP001196413">
    <property type="component" value="Unassembled WGS sequence"/>
</dbReference>
<accession>A0AAD5LXH2</accession>
<feature type="region of interest" description="Disordered" evidence="1">
    <location>
        <begin position="1"/>
        <end position="25"/>
    </location>
</feature>
<protein>
    <submittedName>
        <fullName evidence="2">Uncharacterized protein</fullName>
    </submittedName>
</protein>
<name>A0AAD5LXH2_PARTN</name>
<reference evidence="2" key="1">
    <citation type="submission" date="2021-06" db="EMBL/GenBank/DDBJ databases">
        <title>Parelaphostrongylus tenuis whole genome reference sequence.</title>
        <authorList>
            <person name="Garwood T.J."/>
            <person name="Larsen P.A."/>
            <person name="Fountain-Jones N.M."/>
            <person name="Garbe J.R."/>
            <person name="Macchietto M.G."/>
            <person name="Kania S.A."/>
            <person name="Gerhold R.W."/>
            <person name="Richards J.E."/>
            <person name="Wolf T.M."/>
        </authorList>
    </citation>
    <scope>NUCLEOTIDE SEQUENCE</scope>
    <source>
        <strain evidence="2">MNPRO001-30</strain>
        <tissue evidence="2">Meninges</tissue>
    </source>
</reference>
<evidence type="ECO:0000313" key="3">
    <source>
        <dbReference type="Proteomes" id="UP001196413"/>
    </source>
</evidence>
<dbReference type="AlphaFoldDB" id="A0AAD5LXH2"/>
<organism evidence="2 3">
    <name type="scientific">Parelaphostrongylus tenuis</name>
    <name type="common">Meningeal worm</name>
    <dbReference type="NCBI Taxonomy" id="148309"/>
    <lineage>
        <taxon>Eukaryota</taxon>
        <taxon>Metazoa</taxon>
        <taxon>Ecdysozoa</taxon>
        <taxon>Nematoda</taxon>
        <taxon>Chromadorea</taxon>
        <taxon>Rhabditida</taxon>
        <taxon>Rhabditina</taxon>
        <taxon>Rhabditomorpha</taxon>
        <taxon>Strongyloidea</taxon>
        <taxon>Metastrongylidae</taxon>
        <taxon>Parelaphostrongylus</taxon>
    </lineage>
</organism>
<keyword evidence="3" id="KW-1185">Reference proteome</keyword>
<comment type="caution">
    <text evidence="2">The sequence shown here is derived from an EMBL/GenBank/DDBJ whole genome shotgun (WGS) entry which is preliminary data.</text>
</comment>
<proteinExistence type="predicted"/>
<gene>
    <name evidence="2" type="ORF">KIN20_001790</name>
</gene>
<evidence type="ECO:0000256" key="1">
    <source>
        <dbReference type="SAM" id="MobiDB-lite"/>
    </source>
</evidence>
<dbReference type="EMBL" id="JAHQIW010000235">
    <property type="protein sequence ID" value="KAJ1346868.1"/>
    <property type="molecule type" value="Genomic_DNA"/>
</dbReference>
<evidence type="ECO:0000313" key="2">
    <source>
        <dbReference type="EMBL" id="KAJ1346868.1"/>
    </source>
</evidence>
<feature type="compositionally biased region" description="Basic and acidic residues" evidence="1">
    <location>
        <begin position="1"/>
        <end position="10"/>
    </location>
</feature>
<sequence length="83" mass="9768">MVYKVSHGDTDLANQPKSVKRRENDRKSIFELIEEDSALSTGDYNDDFQRSDEQIRNILKDSGKKWRKSDWISHDLLQAQKNK</sequence>